<dbReference type="GO" id="GO:0050660">
    <property type="term" value="F:flavin adenine dinucleotide binding"/>
    <property type="evidence" value="ECO:0007669"/>
    <property type="project" value="InterPro"/>
</dbReference>
<name>A0A1X0Y9A1_MYCSI</name>
<dbReference type="InterPro" id="IPR007867">
    <property type="entry name" value="GMC_OxRtase_C"/>
</dbReference>
<accession>A0A1X0Y9A1</accession>
<dbReference type="STRING" id="1784.VC42_10345"/>
<reference evidence="9 10" key="1">
    <citation type="submission" date="2017-03" db="EMBL/GenBank/DDBJ databases">
        <title>Genomic insights into Mycobacterium simiae human colonization.</title>
        <authorList>
            <person name="Steffani J.L."/>
            <person name="Brunck M.E."/>
            <person name="Cruz E."/>
            <person name="Montiel R."/>
            <person name="Barona F."/>
        </authorList>
    </citation>
    <scope>NUCLEOTIDE SEQUENCE [LARGE SCALE GENOMIC DNA]</scope>
    <source>
        <strain evidence="9 10">MsiGto</strain>
    </source>
</reference>
<evidence type="ECO:0000259" key="7">
    <source>
        <dbReference type="PROSITE" id="PS00623"/>
    </source>
</evidence>
<evidence type="ECO:0000256" key="4">
    <source>
        <dbReference type="ARBA" id="ARBA00022827"/>
    </source>
</evidence>
<sequence>MNSANQFDGDFAVRARENQARLAAQLQSGYDFVVCGAGSAGSVVARRIAENSSATVLLLEAGPAADVASVRQPSLWLTNLGTERDWAFVAEPSPHVNSRRLPMSMGKGLGGGSSINAMMWVHGHRSDWDFYACESGNSAWSYAAVVEIFRRIEDWHGVSDVDRRGHGGPLYVAPIPDPSPCASAALRAASSIDVPTFASVNGPMMESNGGAALNEMRIKHGRRESVFDSYVYPYLDHPNLTVLSGATVRRVLFDGRRASGVEFSYQDRLQRVRVNAEIVLSLGAINTPKVLMHSGIGNEKQLRHFGIPVVENLPGVGMNFQDHIGFTCVWELPAPRKVTWLPEASIYWKSIPSVEHPDLFATFGVAPLASPEVALRYTLPQAGFNLFGALARPMSRGTVQLTGPEPTDPVRVDANALSHPDDMATARRCVGALRAIGNALQMRPFVKREVLPGKLTDAELDDFLRDAAMTYWHHSGTAKMGRDRMSVVDGDLGVYGVDGLRIADASILPRVTTGNTMAPCVIIGERAGEITASRY</sequence>
<dbReference type="Proteomes" id="UP000193040">
    <property type="component" value="Unassembled WGS sequence"/>
</dbReference>
<dbReference type="AlphaFoldDB" id="A0A1X0Y9A1"/>
<dbReference type="Pfam" id="PF05199">
    <property type="entry name" value="GMC_oxred_C"/>
    <property type="match status" value="1"/>
</dbReference>
<dbReference type="PROSITE" id="PS00624">
    <property type="entry name" value="GMC_OXRED_2"/>
    <property type="match status" value="1"/>
</dbReference>
<keyword evidence="3 6" id="KW-0285">Flavoprotein</keyword>
<feature type="domain" description="Glucose-methanol-choline oxidoreductase N-terminal" evidence="8">
    <location>
        <begin position="283"/>
        <end position="297"/>
    </location>
</feature>
<comment type="caution">
    <text evidence="9">The sequence shown here is derived from an EMBL/GenBank/DDBJ whole genome shotgun (WGS) entry which is preliminary data.</text>
</comment>
<feature type="binding site" evidence="5">
    <location>
        <position position="248"/>
    </location>
    <ligand>
        <name>FAD</name>
        <dbReference type="ChEBI" id="CHEBI:57692"/>
    </ligand>
</feature>
<comment type="cofactor">
    <cofactor evidence="1 5">
        <name>FAD</name>
        <dbReference type="ChEBI" id="CHEBI:57692"/>
    </cofactor>
</comment>
<evidence type="ECO:0000313" key="9">
    <source>
        <dbReference type="EMBL" id="ORJ61669.1"/>
    </source>
</evidence>
<gene>
    <name evidence="9" type="ORF">B5M45_07915</name>
</gene>
<dbReference type="PROSITE" id="PS00623">
    <property type="entry name" value="GMC_OXRED_1"/>
    <property type="match status" value="1"/>
</dbReference>
<dbReference type="Pfam" id="PF00732">
    <property type="entry name" value="GMC_oxred_N"/>
    <property type="match status" value="1"/>
</dbReference>
<dbReference type="Gene3D" id="3.50.50.60">
    <property type="entry name" value="FAD/NAD(P)-binding domain"/>
    <property type="match status" value="1"/>
</dbReference>
<feature type="binding site" evidence="5">
    <location>
        <begin position="472"/>
        <end position="473"/>
    </location>
    <ligand>
        <name>FAD</name>
        <dbReference type="ChEBI" id="CHEBI:57692"/>
    </ligand>
</feature>
<dbReference type="InterPro" id="IPR012132">
    <property type="entry name" value="GMC_OxRdtase"/>
</dbReference>
<dbReference type="SUPFAM" id="SSF51905">
    <property type="entry name" value="FAD/NAD(P)-binding domain"/>
    <property type="match status" value="1"/>
</dbReference>
<dbReference type="SUPFAM" id="SSF54373">
    <property type="entry name" value="FAD-linked reductases, C-terminal domain"/>
    <property type="match status" value="1"/>
</dbReference>
<keyword evidence="4 5" id="KW-0274">FAD</keyword>
<evidence type="ECO:0000256" key="2">
    <source>
        <dbReference type="ARBA" id="ARBA00010790"/>
    </source>
</evidence>
<dbReference type="PIRSF" id="PIRSF000137">
    <property type="entry name" value="Alcohol_oxidase"/>
    <property type="match status" value="1"/>
</dbReference>
<evidence type="ECO:0000256" key="6">
    <source>
        <dbReference type="RuleBase" id="RU003968"/>
    </source>
</evidence>
<feature type="binding site" evidence="5">
    <location>
        <position position="471"/>
    </location>
    <ligand>
        <name>substrate</name>
    </ligand>
</feature>
<dbReference type="InterPro" id="IPR036188">
    <property type="entry name" value="FAD/NAD-bd_sf"/>
</dbReference>
<feature type="domain" description="Glucose-methanol-choline oxidoreductase N-terminal" evidence="7">
    <location>
        <begin position="106"/>
        <end position="129"/>
    </location>
</feature>
<evidence type="ECO:0000256" key="1">
    <source>
        <dbReference type="ARBA" id="ARBA00001974"/>
    </source>
</evidence>
<dbReference type="InterPro" id="IPR000172">
    <property type="entry name" value="GMC_OxRdtase_N"/>
</dbReference>
<evidence type="ECO:0000256" key="5">
    <source>
        <dbReference type="PIRSR" id="PIRSR000137-2"/>
    </source>
</evidence>
<dbReference type="PANTHER" id="PTHR11552">
    <property type="entry name" value="GLUCOSE-METHANOL-CHOLINE GMC OXIDOREDUCTASE"/>
    <property type="match status" value="1"/>
</dbReference>
<dbReference type="PANTHER" id="PTHR11552:SF147">
    <property type="entry name" value="CHOLINE DEHYDROGENASE, MITOCHONDRIAL"/>
    <property type="match status" value="1"/>
</dbReference>
<dbReference type="Gene3D" id="3.30.560.10">
    <property type="entry name" value="Glucose Oxidase, domain 3"/>
    <property type="match status" value="1"/>
</dbReference>
<evidence type="ECO:0000259" key="8">
    <source>
        <dbReference type="PROSITE" id="PS00624"/>
    </source>
</evidence>
<proteinExistence type="inferred from homology"/>
<keyword evidence="10" id="KW-1185">Reference proteome</keyword>
<dbReference type="EMBL" id="MZZM01000014">
    <property type="protein sequence ID" value="ORJ61669.1"/>
    <property type="molecule type" value="Genomic_DNA"/>
</dbReference>
<evidence type="ECO:0000256" key="3">
    <source>
        <dbReference type="ARBA" id="ARBA00022630"/>
    </source>
</evidence>
<protein>
    <submittedName>
        <fullName evidence="9">Oxidoreductase</fullName>
    </submittedName>
</protein>
<dbReference type="GO" id="GO:0016614">
    <property type="term" value="F:oxidoreductase activity, acting on CH-OH group of donors"/>
    <property type="evidence" value="ECO:0007669"/>
    <property type="project" value="InterPro"/>
</dbReference>
<comment type="similarity">
    <text evidence="2 6">Belongs to the GMC oxidoreductase family.</text>
</comment>
<evidence type="ECO:0000313" key="10">
    <source>
        <dbReference type="Proteomes" id="UP000193040"/>
    </source>
</evidence>
<organism evidence="9 10">
    <name type="scientific">Mycobacterium simiae</name>
    <name type="common">Mycobacterium habana</name>
    <dbReference type="NCBI Taxonomy" id="1784"/>
    <lineage>
        <taxon>Bacteria</taxon>
        <taxon>Bacillati</taxon>
        <taxon>Actinomycetota</taxon>
        <taxon>Actinomycetes</taxon>
        <taxon>Mycobacteriales</taxon>
        <taxon>Mycobacteriaceae</taxon>
        <taxon>Mycobacterium</taxon>
        <taxon>Mycobacterium simiae complex</taxon>
    </lineage>
</organism>
<dbReference type="RefSeq" id="WP_084949392.1">
    <property type="nucleotide sequence ID" value="NZ_MZZM01000014.1"/>
</dbReference>